<feature type="transmembrane region" description="Helical" evidence="1">
    <location>
        <begin position="246"/>
        <end position="270"/>
    </location>
</feature>
<dbReference type="GO" id="GO:0004175">
    <property type="term" value="F:endopeptidase activity"/>
    <property type="evidence" value="ECO:0007669"/>
    <property type="project" value="UniProtKB-ARBA"/>
</dbReference>
<dbReference type="GO" id="GO:0006508">
    <property type="term" value="P:proteolysis"/>
    <property type="evidence" value="ECO:0007669"/>
    <property type="project" value="UniProtKB-KW"/>
</dbReference>
<name>A0A3B7MX60_9BACT</name>
<feature type="transmembrane region" description="Helical" evidence="1">
    <location>
        <begin position="127"/>
        <end position="149"/>
    </location>
</feature>
<feature type="transmembrane region" description="Helical" evidence="1">
    <location>
        <begin position="161"/>
        <end position="178"/>
    </location>
</feature>
<dbReference type="GO" id="GO:0008237">
    <property type="term" value="F:metallopeptidase activity"/>
    <property type="evidence" value="ECO:0007669"/>
    <property type="project" value="UniProtKB-KW"/>
</dbReference>
<keyword evidence="3" id="KW-0482">Metalloprotease</keyword>
<evidence type="ECO:0000313" key="3">
    <source>
        <dbReference type="EMBL" id="AXY78063.1"/>
    </source>
</evidence>
<dbReference type="GO" id="GO:0080120">
    <property type="term" value="P:CAAX-box protein maturation"/>
    <property type="evidence" value="ECO:0007669"/>
    <property type="project" value="UniProtKB-ARBA"/>
</dbReference>
<dbReference type="InterPro" id="IPR003675">
    <property type="entry name" value="Rce1/LyrA-like_dom"/>
</dbReference>
<dbReference type="AlphaFoldDB" id="A0A3B7MX60"/>
<feature type="domain" description="CAAX prenyl protease 2/Lysostaphin resistance protein A-like" evidence="2">
    <location>
        <begin position="128"/>
        <end position="219"/>
    </location>
</feature>
<dbReference type="PANTHER" id="PTHR39430">
    <property type="entry name" value="MEMBRANE-ASSOCIATED PROTEASE-RELATED"/>
    <property type="match status" value="1"/>
</dbReference>
<dbReference type="Proteomes" id="UP000263900">
    <property type="component" value="Chromosome"/>
</dbReference>
<dbReference type="Pfam" id="PF02517">
    <property type="entry name" value="Rce1-like"/>
    <property type="match status" value="1"/>
</dbReference>
<keyword evidence="4" id="KW-1185">Reference proteome</keyword>
<feature type="transmembrane region" description="Helical" evidence="1">
    <location>
        <begin position="7"/>
        <end position="32"/>
    </location>
</feature>
<dbReference type="PANTHER" id="PTHR39430:SF1">
    <property type="entry name" value="PROTEASE"/>
    <property type="match status" value="1"/>
</dbReference>
<keyword evidence="3" id="KW-0378">Hydrolase</keyword>
<feature type="transmembrane region" description="Helical" evidence="1">
    <location>
        <begin position="52"/>
        <end position="73"/>
    </location>
</feature>
<proteinExistence type="predicted"/>
<keyword evidence="1" id="KW-1133">Transmembrane helix</keyword>
<gene>
    <name evidence="3" type="ORF">D3H65_30510</name>
</gene>
<dbReference type="OrthoDB" id="324900at2"/>
<keyword evidence="3" id="KW-0645">Protease</keyword>
<dbReference type="EMBL" id="CP032157">
    <property type="protein sequence ID" value="AXY78063.1"/>
    <property type="molecule type" value="Genomic_DNA"/>
</dbReference>
<protein>
    <submittedName>
        <fullName evidence="3">CPBP family intramembrane metalloprotease</fullName>
    </submittedName>
</protein>
<feature type="transmembrane region" description="Helical" evidence="1">
    <location>
        <begin position="207"/>
        <end position="226"/>
    </location>
</feature>
<reference evidence="3 4" key="1">
    <citation type="submission" date="2018-09" db="EMBL/GenBank/DDBJ databases">
        <title>Genome sequencing of strain 6GH32-13.</title>
        <authorList>
            <person name="Weon H.-Y."/>
            <person name="Heo J."/>
            <person name="Kwon S.-W."/>
        </authorList>
    </citation>
    <scope>NUCLEOTIDE SEQUENCE [LARGE SCALE GENOMIC DNA]</scope>
    <source>
        <strain evidence="3 4">5GH32-13</strain>
    </source>
</reference>
<evidence type="ECO:0000313" key="4">
    <source>
        <dbReference type="Proteomes" id="UP000263900"/>
    </source>
</evidence>
<sequence length="284" mass="31436">MALKQGWIRAIVFFIVYLGTYFLVSALAGVVWALQQAPGSTGDLLHNRSFNLLLLLVNGLVSIGLAFIFRRFVDRQSILSMGFQWKGRQRSAWAGFLLGIILLGVGSLLLYFTKHIDWVDTRLDKGAIGMGLGIFLLTALSEEIVFRGYVLNNLLGSMDKWMALAVVSLLFAVMHLGNAHLNPVAILNLVAGGVLLGINYIFTRNLWFSIFFHFSWNFFQGTVLGYEVSGLDIQSIWHMDRKGDDLLTGGAFGFEGSAVATGLLVMAILLCSYRKWWDEVAASG</sequence>
<feature type="transmembrane region" description="Helical" evidence="1">
    <location>
        <begin position="184"/>
        <end position="202"/>
    </location>
</feature>
<organism evidence="3 4">
    <name type="scientific">Paraflavitalea soli</name>
    <dbReference type="NCBI Taxonomy" id="2315862"/>
    <lineage>
        <taxon>Bacteria</taxon>
        <taxon>Pseudomonadati</taxon>
        <taxon>Bacteroidota</taxon>
        <taxon>Chitinophagia</taxon>
        <taxon>Chitinophagales</taxon>
        <taxon>Chitinophagaceae</taxon>
        <taxon>Paraflavitalea</taxon>
    </lineage>
</organism>
<keyword evidence="1" id="KW-0812">Transmembrane</keyword>
<feature type="transmembrane region" description="Helical" evidence="1">
    <location>
        <begin position="93"/>
        <end position="112"/>
    </location>
</feature>
<keyword evidence="1" id="KW-0472">Membrane</keyword>
<evidence type="ECO:0000259" key="2">
    <source>
        <dbReference type="Pfam" id="PF02517"/>
    </source>
</evidence>
<dbReference type="RefSeq" id="WP_119053936.1">
    <property type="nucleotide sequence ID" value="NZ_CP032157.1"/>
</dbReference>
<accession>A0A3B7MX60</accession>
<dbReference type="KEGG" id="pseg:D3H65_30510"/>
<evidence type="ECO:0000256" key="1">
    <source>
        <dbReference type="SAM" id="Phobius"/>
    </source>
</evidence>